<feature type="signal peptide" evidence="2">
    <location>
        <begin position="1"/>
        <end position="19"/>
    </location>
</feature>
<proteinExistence type="predicted"/>
<dbReference type="Proteomes" id="UP000283090">
    <property type="component" value="Unassembled WGS sequence"/>
</dbReference>
<comment type="caution">
    <text evidence="3">The sequence shown here is derived from an EMBL/GenBank/DDBJ whole genome shotgun (WGS) entry which is preliminary data.</text>
</comment>
<accession>A0A436ZWS8</accession>
<evidence type="ECO:0000256" key="1">
    <source>
        <dbReference type="SAM" id="MobiDB-lite"/>
    </source>
</evidence>
<keyword evidence="2" id="KW-0732">Signal</keyword>
<sequence length="295" mass="31890">MHPSTLIPSFLLLVAPALASTTYGCWSDKSQKFHKGCVVAAAGIVFGGGNVVPAIALISSFEQLGSRCQSGYFYYDSGYINAELNGKSGWKRDAPTEIELETTWNTTESIPHYESKEPEWLSSRYRGGEEEEGTGPSNENRLTKRANGKYITSLTSRAGTFQLYRGTQTIIGPHPGADVLVVNMYNVVLDLVDGALTNTGNYLLRSGIDATSGSTVNVLALAVQLGGKYSNWRQMFNSFGDGGDLARSLINAAVVNWDGEQLTAGVYHIYDRFNDVVFSLILNGVTGNTAGFPTK</sequence>
<evidence type="ECO:0000313" key="3">
    <source>
        <dbReference type="EMBL" id="RVD83292.1"/>
    </source>
</evidence>
<dbReference type="VEuPathDB" id="FungiDB:DFL_007687"/>
<gene>
    <name evidence="3" type="ORF">DFL_007687</name>
</gene>
<protein>
    <submittedName>
        <fullName evidence="3">Uncharacterized protein</fullName>
    </submittedName>
</protein>
<name>A0A436ZWS8_ARTFL</name>
<reference evidence="3 4" key="1">
    <citation type="submission" date="2019-01" db="EMBL/GenBank/DDBJ databases">
        <title>Intercellular communication is required for trap formation in the nematode-trapping fungus Duddingtonia flagrans.</title>
        <authorList>
            <person name="Youssar L."/>
            <person name="Wernet V."/>
            <person name="Hensel N."/>
            <person name="Hildebrandt H.-G."/>
            <person name="Fischer R."/>
        </authorList>
    </citation>
    <scope>NUCLEOTIDE SEQUENCE [LARGE SCALE GENOMIC DNA]</scope>
    <source>
        <strain evidence="3 4">CBS H-5679</strain>
    </source>
</reference>
<feature type="chain" id="PRO_5019519253" evidence="2">
    <location>
        <begin position="20"/>
        <end position="295"/>
    </location>
</feature>
<keyword evidence="4" id="KW-1185">Reference proteome</keyword>
<dbReference type="EMBL" id="SAEB01000009">
    <property type="protein sequence ID" value="RVD83292.1"/>
    <property type="molecule type" value="Genomic_DNA"/>
</dbReference>
<evidence type="ECO:0000256" key="2">
    <source>
        <dbReference type="SAM" id="SignalP"/>
    </source>
</evidence>
<feature type="region of interest" description="Disordered" evidence="1">
    <location>
        <begin position="109"/>
        <end position="142"/>
    </location>
</feature>
<dbReference type="RefSeq" id="XP_067488836.1">
    <property type="nucleotide sequence ID" value="XM_067637305.1"/>
</dbReference>
<dbReference type="AlphaFoldDB" id="A0A436ZWS8"/>
<dbReference type="OrthoDB" id="5297383at2759"/>
<organism evidence="3 4">
    <name type="scientific">Arthrobotrys flagrans</name>
    <name type="common">Nematode-trapping fungus</name>
    <name type="synonym">Trichothecium flagrans</name>
    <dbReference type="NCBI Taxonomy" id="97331"/>
    <lineage>
        <taxon>Eukaryota</taxon>
        <taxon>Fungi</taxon>
        <taxon>Dikarya</taxon>
        <taxon>Ascomycota</taxon>
        <taxon>Pezizomycotina</taxon>
        <taxon>Orbiliomycetes</taxon>
        <taxon>Orbiliales</taxon>
        <taxon>Orbiliaceae</taxon>
        <taxon>Arthrobotrys</taxon>
    </lineage>
</organism>
<evidence type="ECO:0000313" key="4">
    <source>
        <dbReference type="Proteomes" id="UP000283090"/>
    </source>
</evidence>
<dbReference type="GeneID" id="93589998"/>